<name>A0ABV9QPY6_9GAMM</name>
<sequence length="293" mass="31366">MSVSTERRGALLVLLLPILVWSYNWIVMKQVLAWIGPFDFSALRFAIGVLVLIALMLVRGESLRPPPLGQVVLIGLAQTAGFQALVQWALVDGAAGRTALLAYTMPFWVVPLAWWLLADRPGPRQWFSLAVAALGLIFVLEPWRGLGGAGSAALAIGGGLCWALGTVLSKRLFQRGGISALSLTTWQMAVGALALVLLALFTHERPIVWSNELVGALAYNAVLASGVAWLLWSWVVERLPANVVGLSSLAVPIAGIAFAWVMLGERPSPAEWIGIALIAAALAIVNLRRPRAS</sequence>
<dbReference type="Pfam" id="PF00892">
    <property type="entry name" value="EamA"/>
    <property type="match status" value="2"/>
</dbReference>
<dbReference type="SUPFAM" id="SSF103481">
    <property type="entry name" value="Multidrug resistance efflux transporter EmrE"/>
    <property type="match status" value="2"/>
</dbReference>
<feature type="transmembrane region" description="Helical" evidence="6">
    <location>
        <begin position="43"/>
        <end position="59"/>
    </location>
</feature>
<proteinExistence type="predicted"/>
<feature type="transmembrane region" description="Helical" evidence="6">
    <location>
        <begin position="71"/>
        <end position="91"/>
    </location>
</feature>
<feature type="transmembrane region" description="Helical" evidence="6">
    <location>
        <begin position="269"/>
        <end position="287"/>
    </location>
</feature>
<dbReference type="InterPro" id="IPR037185">
    <property type="entry name" value="EmrE-like"/>
</dbReference>
<keyword evidence="9" id="KW-1185">Reference proteome</keyword>
<feature type="transmembrane region" description="Helical" evidence="6">
    <location>
        <begin position="243"/>
        <end position="263"/>
    </location>
</feature>
<dbReference type="RefSeq" id="WP_380018710.1">
    <property type="nucleotide sequence ID" value="NZ_JBHSHD010000002.1"/>
</dbReference>
<keyword evidence="3 6" id="KW-0812">Transmembrane</keyword>
<feature type="transmembrane region" description="Helical" evidence="6">
    <location>
        <begin position="180"/>
        <end position="201"/>
    </location>
</feature>
<dbReference type="InterPro" id="IPR000620">
    <property type="entry name" value="EamA_dom"/>
</dbReference>
<keyword evidence="5 6" id="KW-0472">Membrane</keyword>
<dbReference type="Gene3D" id="1.10.3730.20">
    <property type="match status" value="1"/>
</dbReference>
<dbReference type="PANTHER" id="PTHR32322:SF18">
    <property type="entry name" value="S-ADENOSYLMETHIONINE_S-ADENOSYLHOMOCYSTEINE TRANSPORTER"/>
    <property type="match status" value="1"/>
</dbReference>
<keyword evidence="2" id="KW-1003">Cell membrane</keyword>
<evidence type="ECO:0000313" key="8">
    <source>
        <dbReference type="EMBL" id="MFC4818976.1"/>
    </source>
</evidence>
<feature type="domain" description="EamA" evidence="7">
    <location>
        <begin position="10"/>
        <end position="140"/>
    </location>
</feature>
<comment type="subcellular location">
    <subcellularLocation>
        <location evidence="1">Cell membrane</location>
        <topology evidence="1">Multi-pass membrane protein</topology>
    </subcellularLocation>
</comment>
<dbReference type="PANTHER" id="PTHR32322">
    <property type="entry name" value="INNER MEMBRANE TRANSPORTER"/>
    <property type="match status" value="1"/>
</dbReference>
<accession>A0ABV9QPY6</accession>
<evidence type="ECO:0000256" key="1">
    <source>
        <dbReference type="ARBA" id="ARBA00004651"/>
    </source>
</evidence>
<evidence type="ECO:0000256" key="4">
    <source>
        <dbReference type="ARBA" id="ARBA00022989"/>
    </source>
</evidence>
<evidence type="ECO:0000256" key="2">
    <source>
        <dbReference type="ARBA" id="ARBA00022475"/>
    </source>
</evidence>
<feature type="transmembrane region" description="Helical" evidence="6">
    <location>
        <begin position="97"/>
        <end position="117"/>
    </location>
</feature>
<keyword evidence="4 6" id="KW-1133">Transmembrane helix</keyword>
<dbReference type="Proteomes" id="UP001595886">
    <property type="component" value="Unassembled WGS sequence"/>
</dbReference>
<evidence type="ECO:0000256" key="6">
    <source>
        <dbReference type="SAM" id="Phobius"/>
    </source>
</evidence>
<evidence type="ECO:0000256" key="5">
    <source>
        <dbReference type="ARBA" id="ARBA00023136"/>
    </source>
</evidence>
<gene>
    <name evidence="8" type="ORF">ACFO6Q_01500</name>
</gene>
<evidence type="ECO:0000256" key="3">
    <source>
        <dbReference type="ARBA" id="ARBA00022692"/>
    </source>
</evidence>
<protein>
    <submittedName>
        <fullName evidence="8">DMT family transporter</fullName>
    </submittedName>
</protein>
<dbReference type="EMBL" id="JBHSHD010000002">
    <property type="protein sequence ID" value="MFC4818976.1"/>
    <property type="molecule type" value="Genomic_DNA"/>
</dbReference>
<organism evidence="8 9">
    <name type="scientific">Dokdonella ginsengisoli</name>
    <dbReference type="NCBI Taxonomy" id="363846"/>
    <lineage>
        <taxon>Bacteria</taxon>
        <taxon>Pseudomonadati</taxon>
        <taxon>Pseudomonadota</taxon>
        <taxon>Gammaproteobacteria</taxon>
        <taxon>Lysobacterales</taxon>
        <taxon>Rhodanobacteraceae</taxon>
        <taxon>Dokdonella</taxon>
    </lineage>
</organism>
<feature type="transmembrane region" description="Helical" evidence="6">
    <location>
        <begin position="213"/>
        <end position="236"/>
    </location>
</feature>
<feature type="transmembrane region" description="Helical" evidence="6">
    <location>
        <begin position="149"/>
        <end position="168"/>
    </location>
</feature>
<evidence type="ECO:0000313" key="9">
    <source>
        <dbReference type="Proteomes" id="UP001595886"/>
    </source>
</evidence>
<dbReference type="InterPro" id="IPR050638">
    <property type="entry name" value="AA-Vitamin_Transporters"/>
</dbReference>
<evidence type="ECO:0000259" key="7">
    <source>
        <dbReference type="Pfam" id="PF00892"/>
    </source>
</evidence>
<feature type="domain" description="EamA" evidence="7">
    <location>
        <begin position="153"/>
        <end position="286"/>
    </location>
</feature>
<comment type="caution">
    <text evidence="8">The sequence shown here is derived from an EMBL/GenBank/DDBJ whole genome shotgun (WGS) entry which is preliminary data.</text>
</comment>
<reference evidence="9" key="1">
    <citation type="journal article" date="2019" name="Int. J. Syst. Evol. Microbiol.">
        <title>The Global Catalogue of Microorganisms (GCM) 10K type strain sequencing project: providing services to taxonomists for standard genome sequencing and annotation.</title>
        <authorList>
            <consortium name="The Broad Institute Genomics Platform"/>
            <consortium name="The Broad Institute Genome Sequencing Center for Infectious Disease"/>
            <person name="Wu L."/>
            <person name="Ma J."/>
        </authorList>
    </citation>
    <scope>NUCLEOTIDE SEQUENCE [LARGE SCALE GENOMIC DNA]</scope>
    <source>
        <strain evidence="9">CCUG 30340</strain>
    </source>
</reference>